<sequence>MWLHLLERIATIAHDRRGDVRNGTLHTLLRIFDNYGDQLSPASWNLCLRVIMFRLLDFDIKQHLAFRSTNADPEEAHAWVETSHIILNGLVKLFSAYPESILAYVRCFREFYRLIGKELDTDALSKVASNLQTCVVTEEKDTYTSDRDILTPLQKAVLEGIKVIKTDFEGAPTIVVRLLADFIALPFGRPPPIGTKDGNTFVAISKASMDLIRKLVTDHIKGTELYANSALLAALQSLVIPIRLKYEWKFQGKAPSIWQKSTTTSLNILGPILANAQSLSINHEQMVPIWQEIVAIASGIAHADPAAAPSPAVILEDEAFDIKSLTTLRDIITPGLGASYIPDATRRAYTSTLFHNSLIHPPSVEELPPDFATSPPLASLYTLRHGRTRDPPATPRARMSYFCLRELLSLVRRTSSSSEKEEEVSRHGQRIALARAAAPFLILRAALPIKAYIADRPLRGRMPQPHSQREELLFALGELTALECEPDAIPST</sequence>
<evidence type="ECO:0000313" key="2">
    <source>
        <dbReference type="Proteomes" id="UP000034182"/>
    </source>
</evidence>
<organism evidence="1 2">
    <name type="scientific">Diplodia seriata</name>
    <dbReference type="NCBI Taxonomy" id="420778"/>
    <lineage>
        <taxon>Eukaryota</taxon>
        <taxon>Fungi</taxon>
        <taxon>Dikarya</taxon>
        <taxon>Ascomycota</taxon>
        <taxon>Pezizomycotina</taxon>
        <taxon>Dothideomycetes</taxon>
        <taxon>Dothideomycetes incertae sedis</taxon>
        <taxon>Botryosphaeriales</taxon>
        <taxon>Botryosphaeriaceae</taxon>
        <taxon>Diplodia</taxon>
    </lineage>
</organism>
<dbReference type="EMBL" id="LAQI01000147">
    <property type="protein sequence ID" value="KKY17592.1"/>
    <property type="molecule type" value="Genomic_DNA"/>
</dbReference>
<proteinExistence type="predicted"/>
<name>A0A0G2E3E4_9PEZI</name>
<comment type="caution">
    <text evidence="1">The sequence shown here is derived from an EMBL/GenBank/DDBJ whole genome shotgun (WGS) entry which is preliminary data.</text>
</comment>
<gene>
    <name evidence="1" type="ORF">UCDDS831_g06300</name>
</gene>
<dbReference type="AlphaFoldDB" id="A0A0G2E3E4"/>
<reference evidence="1 2" key="2">
    <citation type="submission" date="2015-05" db="EMBL/GenBank/DDBJ databases">
        <title>Distinctive expansion of gene families associated with plant cell wall degradation and secondary metabolism in the genomes of grapevine trunk pathogens.</title>
        <authorList>
            <person name="Lawrence D.P."/>
            <person name="Travadon R."/>
            <person name="Rolshausen P.E."/>
            <person name="Baumgartner K."/>
        </authorList>
    </citation>
    <scope>NUCLEOTIDE SEQUENCE [LARGE SCALE GENOMIC DNA]</scope>
    <source>
        <strain evidence="1">DS831</strain>
    </source>
</reference>
<accession>A0A0G2E3E4</accession>
<protein>
    <submittedName>
        <fullName evidence="1">Putative endosomal peripheral membrane protein</fullName>
    </submittedName>
</protein>
<reference evidence="1 2" key="1">
    <citation type="submission" date="2015-03" db="EMBL/GenBank/DDBJ databases">
        <authorList>
            <person name="Morales-Cruz A."/>
            <person name="Amrine K.C."/>
            <person name="Cantu D."/>
        </authorList>
    </citation>
    <scope>NUCLEOTIDE SEQUENCE [LARGE SCALE GENOMIC DNA]</scope>
    <source>
        <strain evidence="1">DS831</strain>
    </source>
</reference>
<dbReference type="Proteomes" id="UP000034182">
    <property type="component" value="Unassembled WGS sequence"/>
</dbReference>
<evidence type="ECO:0000313" key="1">
    <source>
        <dbReference type="EMBL" id="KKY17592.1"/>
    </source>
</evidence>